<gene>
    <name evidence="3" type="ORF">PR048_033715</name>
</gene>
<keyword evidence="1" id="KW-0175">Coiled coil</keyword>
<dbReference type="InterPro" id="IPR034744">
    <property type="entry name" value="RH2"/>
</dbReference>
<proteinExistence type="predicted"/>
<sequence>MKSSTLGAATLRHFTLDASGASSSQVGSAGQQRQSGAVTGCLSLRVMVRGVKERLMTAGTSVVVDALDAAGESGDDRDLGGHQTSAADLPSANGVEIYWVFFAKQLSSACQSRKSVEPAIDGQALLCPVFCSNFGSWLVLRGVRVFIGPRPCLVCGRGEEHVRLSEQEILREEIKSLQALKSRLQDKIQDLEEELKRVHEEAEKANKAAKSDDEVSWPSVCTARNGPINLSLISMSASLVVVSPCVCVHVVYETGYPTTITHNPLRRDGLFMLVEEHFYLGDAEIAFPLCVSQPSRYCSAGVYPSQSTWIGSLGVRLLFLLYVPSYSEQGFLRMHRIRTATGKIASRWILSHMPDAQQIDVMLWSPNRSREDVPMAQRKRFTRVEMARVLMERNQYKERFMELQEAVRWTEMIRATRNDPTAIDKKKLGIWTFDIKIRLTCDALRVWENTSSISTGFVGC</sequence>
<organism evidence="3 4">
    <name type="scientific">Dryococelus australis</name>
    <dbReference type="NCBI Taxonomy" id="614101"/>
    <lineage>
        <taxon>Eukaryota</taxon>
        <taxon>Metazoa</taxon>
        <taxon>Ecdysozoa</taxon>
        <taxon>Arthropoda</taxon>
        <taxon>Hexapoda</taxon>
        <taxon>Insecta</taxon>
        <taxon>Pterygota</taxon>
        <taxon>Neoptera</taxon>
        <taxon>Polyneoptera</taxon>
        <taxon>Phasmatodea</taxon>
        <taxon>Verophasmatodea</taxon>
        <taxon>Anareolatae</taxon>
        <taxon>Phasmatidae</taxon>
        <taxon>Eurycanthinae</taxon>
        <taxon>Dryococelus</taxon>
    </lineage>
</organism>
<evidence type="ECO:0000259" key="2">
    <source>
        <dbReference type="PROSITE" id="PS51777"/>
    </source>
</evidence>
<accession>A0ABQ9G587</accession>
<dbReference type="PANTHER" id="PTHR13886">
    <property type="entry name" value="JNK/SAPK-ASSOCIATED PROTEIN"/>
    <property type="match status" value="1"/>
</dbReference>
<protein>
    <recommendedName>
        <fullName evidence="2">RH2 domain-containing protein</fullName>
    </recommendedName>
</protein>
<feature type="coiled-coil region" evidence="1">
    <location>
        <begin position="167"/>
        <end position="212"/>
    </location>
</feature>
<evidence type="ECO:0000313" key="4">
    <source>
        <dbReference type="Proteomes" id="UP001159363"/>
    </source>
</evidence>
<evidence type="ECO:0000256" key="1">
    <source>
        <dbReference type="SAM" id="Coils"/>
    </source>
</evidence>
<evidence type="ECO:0000313" key="3">
    <source>
        <dbReference type="EMBL" id="KAJ8866191.1"/>
    </source>
</evidence>
<feature type="domain" description="RH2" evidence="2">
    <location>
        <begin position="378"/>
        <end position="456"/>
    </location>
</feature>
<dbReference type="PROSITE" id="PS51777">
    <property type="entry name" value="RH2"/>
    <property type="match status" value="1"/>
</dbReference>
<keyword evidence="4" id="KW-1185">Reference proteome</keyword>
<comment type="caution">
    <text evidence="3">The sequence shown here is derived from an EMBL/GenBank/DDBJ whole genome shotgun (WGS) entry which is preliminary data.</text>
</comment>
<reference evidence="3 4" key="1">
    <citation type="submission" date="2023-02" db="EMBL/GenBank/DDBJ databases">
        <title>LHISI_Scaffold_Assembly.</title>
        <authorList>
            <person name="Stuart O.P."/>
            <person name="Cleave R."/>
            <person name="Magrath M.J.L."/>
            <person name="Mikheyev A.S."/>
        </authorList>
    </citation>
    <scope>NUCLEOTIDE SEQUENCE [LARGE SCALE GENOMIC DNA]</scope>
    <source>
        <strain evidence="3">Daus_M_001</strain>
        <tissue evidence="3">Leg muscle</tissue>
    </source>
</reference>
<dbReference type="Proteomes" id="UP001159363">
    <property type="component" value="Chromosome 16"/>
</dbReference>
<dbReference type="InterPro" id="IPR039911">
    <property type="entry name" value="JIP3/JIP4"/>
</dbReference>
<dbReference type="EMBL" id="JARBHB010000017">
    <property type="protein sequence ID" value="KAJ8866191.1"/>
    <property type="molecule type" value="Genomic_DNA"/>
</dbReference>
<name>A0ABQ9G587_9NEOP</name>
<dbReference type="PANTHER" id="PTHR13886:SF4">
    <property type="entry name" value="JNK-INTERACTING PROTEIN 3"/>
    <property type="match status" value="1"/>
</dbReference>